<accession>A0ABR0P0T7</accession>
<evidence type="ECO:0000259" key="3">
    <source>
        <dbReference type="Pfam" id="PF00046"/>
    </source>
</evidence>
<comment type="caution">
    <text evidence="4">The sequence shown here is derived from an EMBL/GenBank/DDBJ whole genome shotgun (WGS) entry which is preliminary data.</text>
</comment>
<evidence type="ECO:0000256" key="2">
    <source>
        <dbReference type="RuleBase" id="RU000682"/>
    </source>
</evidence>
<dbReference type="InterPro" id="IPR044186">
    <property type="entry name" value="WOX4"/>
</dbReference>
<name>A0ABR0P0T7_GOSAR</name>
<dbReference type="EMBL" id="JARKNE010000008">
    <property type="protein sequence ID" value="KAK5811769.1"/>
    <property type="molecule type" value="Genomic_DNA"/>
</dbReference>
<sequence length="60" mass="7199">MKYREMRTPNVQQITAQGGKYDNIEGKNVFYWFQNHKARETQKYKHNTTFVPETQLPLPP</sequence>
<keyword evidence="2" id="KW-0371">Homeobox</keyword>
<keyword evidence="5" id="KW-1185">Reference proteome</keyword>
<dbReference type="PANTHER" id="PTHR47716:SF1">
    <property type="entry name" value="WUSCHEL-RELATED HOMEOBOX 4"/>
    <property type="match status" value="1"/>
</dbReference>
<dbReference type="Proteomes" id="UP001358586">
    <property type="component" value="Chromosome 8"/>
</dbReference>
<dbReference type="InterPro" id="IPR009057">
    <property type="entry name" value="Homeodomain-like_sf"/>
</dbReference>
<dbReference type="Pfam" id="PF00046">
    <property type="entry name" value="Homeodomain"/>
    <property type="match status" value="1"/>
</dbReference>
<dbReference type="SUPFAM" id="SSF46689">
    <property type="entry name" value="Homeodomain-like"/>
    <property type="match status" value="1"/>
</dbReference>
<evidence type="ECO:0000256" key="1">
    <source>
        <dbReference type="ARBA" id="ARBA00004123"/>
    </source>
</evidence>
<evidence type="ECO:0000313" key="4">
    <source>
        <dbReference type="EMBL" id="KAK5811769.1"/>
    </source>
</evidence>
<evidence type="ECO:0000313" key="5">
    <source>
        <dbReference type="Proteomes" id="UP001358586"/>
    </source>
</evidence>
<proteinExistence type="predicted"/>
<organism evidence="4 5">
    <name type="scientific">Gossypium arboreum</name>
    <name type="common">Tree cotton</name>
    <name type="synonym">Gossypium nanking</name>
    <dbReference type="NCBI Taxonomy" id="29729"/>
    <lineage>
        <taxon>Eukaryota</taxon>
        <taxon>Viridiplantae</taxon>
        <taxon>Streptophyta</taxon>
        <taxon>Embryophyta</taxon>
        <taxon>Tracheophyta</taxon>
        <taxon>Spermatophyta</taxon>
        <taxon>Magnoliopsida</taxon>
        <taxon>eudicotyledons</taxon>
        <taxon>Gunneridae</taxon>
        <taxon>Pentapetalae</taxon>
        <taxon>rosids</taxon>
        <taxon>malvids</taxon>
        <taxon>Malvales</taxon>
        <taxon>Malvaceae</taxon>
        <taxon>Malvoideae</taxon>
        <taxon>Gossypium</taxon>
    </lineage>
</organism>
<gene>
    <name evidence="4" type="ORF">PVK06_027138</name>
</gene>
<keyword evidence="2" id="KW-0539">Nucleus</keyword>
<protein>
    <recommendedName>
        <fullName evidence="3">Homeobox domain-containing protein</fullName>
    </recommendedName>
</protein>
<keyword evidence="2" id="KW-0238">DNA-binding</keyword>
<feature type="domain" description="Homeobox" evidence="3">
    <location>
        <begin position="2"/>
        <end position="40"/>
    </location>
</feature>
<reference evidence="4 5" key="1">
    <citation type="submission" date="2023-03" db="EMBL/GenBank/DDBJ databases">
        <title>WGS of Gossypium arboreum.</title>
        <authorList>
            <person name="Yu D."/>
        </authorList>
    </citation>
    <scope>NUCLEOTIDE SEQUENCE [LARGE SCALE GENOMIC DNA]</scope>
    <source>
        <tissue evidence="4">Leaf</tissue>
    </source>
</reference>
<dbReference type="PANTHER" id="PTHR47716">
    <property type="entry name" value="WUSCHEL-RELATED HOMEOBOX 4"/>
    <property type="match status" value="1"/>
</dbReference>
<comment type="subcellular location">
    <subcellularLocation>
        <location evidence="1 2">Nucleus</location>
    </subcellularLocation>
</comment>
<dbReference type="InterPro" id="IPR001356">
    <property type="entry name" value="HD"/>
</dbReference>